<feature type="domain" description="TIR" evidence="1">
    <location>
        <begin position="6"/>
        <end position="119"/>
    </location>
</feature>
<keyword evidence="3" id="KW-1185">Reference proteome</keyword>
<dbReference type="PROSITE" id="PS50104">
    <property type="entry name" value="TIR"/>
    <property type="match status" value="1"/>
</dbReference>
<sequence>MPQQRQSGSFFISFASHDHAIAAELAGRLQEQGLLAFFAPRDIGAGENFALRIVQAIVECETVVVLLSASAISSPHVRREVSLAIDERRRLVPVSLGGIRFPQDFTTEWSYWLSAVQVLGFTTVDDLVGVLAVGHVPDLDRPHFDPGNRLLEPGLPEPSTSTPDAISPVSLLRPEHSIVPFAGREDEIARLSSWLDRKERLSIRLLTAPGGHGKSRLAQELMAKAEGTGWDAAFVRDFASVAFRHVSKPSLWVVDYAETKGPELAEMIQQLSRVRLNVPVRILLLARSAGDWWRTLGSSSAEVETVLTEAVVQELAPLTRDPATASDLYRAAVSSFADALGVRIPDVGMPTEESDSIVDLLQRALLAVLSDSQSEDSERVIQRLLGHERRYVRVAAAAGGLEHFDDVDFDRMAALFSLFPPRGV</sequence>
<dbReference type="InterPro" id="IPR035897">
    <property type="entry name" value="Toll_tir_struct_dom_sf"/>
</dbReference>
<reference evidence="2 3" key="1">
    <citation type="journal article" date="2021" name="J. Biosci. Bioeng.">
        <title>Identification and characterization of a chc gene cluster responsible for the aromatization pathway of cyclohexanecarboxylate degradation in Sinomonas cyclohexanicum ATCC 51369.</title>
        <authorList>
            <person name="Yamamoto T."/>
            <person name="Hasegawa Y."/>
            <person name="Lau P.C.K."/>
            <person name="Iwaki H."/>
        </authorList>
    </citation>
    <scope>NUCLEOTIDE SEQUENCE [LARGE SCALE GENOMIC DNA]</scope>
    <source>
        <strain evidence="2 3">ATCC 51369</strain>
    </source>
</reference>
<dbReference type="Proteomes" id="UP001319861">
    <property type="component" value="Chromosome"/>
</dbReference>
<evidence type="ECO:0000313" key="3">
    <source>
        <dbReference type="Proteomes" id="UP001319861"/>
    </source>
</evidence>
<dbReference type="Pfam" id="PF13676">
    <property type="entry name" value="TIR_2"/>
    <property type="match status" value="1"/>
</dbReference>
<dbReference type="Gene3D" id="3.40.50.10140">
    <property type="entry name" value="Toll/interleukin-1 receptor homology (TIR) domain"/>
    <property type="match status" value="1"/>
</dbReference>
<dbReference type="InterPro" id="IPR000157">
    <property type="entry name" value="TIR_dom"/>
</dbReference>
<dbReference type="Gene3D" id="3.40.50.300">
    <property type="entry name" value="P-loop containing nucleotide triphosphate hydrolases"/>
    <property type="match status" value="1"/>
</dbReference>
<dbReference type="RefSeq" id="WP_229230960.1">
    <property type="nucleotide sequence ID" value="NZ_AP024525.1"/>
</dbReference>
<gene>
    <name evidence="2" type="ORF">SCMU_00320</name>
</gene>
<accession>A0ABM7PPR7</accession>
<dbReference type="SUPFAM" id="SSF52200">
    <property type="entry name" value="Toll/Interleukin receptor TIR domain"/>
    <property type="match status" value="1"/>
</dbReference>
<evidence type="ECO:0000259" key="1">
    <source>
        <dbReference type="PROSITE" id="PS50104"/>
    </source>
</evidence>
<dbReference type="EMBL" id="AP024525">
    <property type="protein sequence ID" value="BCT74190.1"/>
    <property type="molecule type" value="Genomic_DNA"/>
</dbReference>
<proteinExistence type="predicted"/>
<evidence type="ECO:0000313" key="2">
    <source>
        <dbReference type="EMBL" id="BCT74190.1"/>
    </source>
</evidence>
<organism evidence="2 3">
    <name type="scientific">Sinomonas cyclohexanicum</name>
    <name type="common">Corynebacterium cyclohexanicum</name>
    <dbReference type="NCBI Taxonomy" id="322009"/>
    <lineage>
        <taxon>Bacteria</taxon>
        <taxon>Bacillati</taxon>
        <taxon>Actinomycetota</taxon>
        <taxon>Actinomycetes</taxon>
        <taxon>Micrococcales</taxon>
        <taxon>Micrococcaceae</taxon>
        <taxon>Sinomonas</taxon>
    </lineage>
</organism>
<dbReference type="SUPFAM" id="SSF52540">
    <property type="entry name" value="P-loop containing nucleoside triphosphate hydrolases"/>
    <property type="match status" value="1"/>
</dbReference>
<name>A0ABM7PPR7_SINCY</name>
<protein>
    <recommendedName>
        <fullName evidence="1">TIR domain-containing protein</fullName>
    </recommendedName>
</protein>
<dbReference type="InterPro" id="IPR027417">
    <property type="entry name" value="P-loop_NTPase"/>
</dbReference>